<dbReference type="NCBIfam" id="TIGR01640">
    <property type="entry name" value="F_box_assoc_1"/>
    <property type="match status" value="1"/>
</dbReference>
<name>A0ABQ5CRK8_9ASTR</name>
<dbReference type="InterPro" id="IPR017451">
    <property type="entry name" value="F-box-assoc_interact_dom"/>
</dbReference>
<proteinExistence type="predicted"/>
<dbReference type="PANTHER" id="PTHR31790">
    <property type="entry name" value="OS02G0783600 PROTEIN"/>
    <property type="match status" value="1"/>
</dbReference>
<evidence type="ECO:0000259" key="1">
    <source>
        <dbReference type="Pfam" id="PF08268"/>
    </source>
</evidence>
<protein>
    <submittedName>
        <fullName evidence="2">F-box associated domain containing protein</fullName>
    </submittedName>
</protein>
<keyword evidence="3" id="KW-1185">Reference proteome</keyword>
<dbReference type="PANTHER" id="PTHR31790:SF583">
    <property type="entry name" value="F-BOX PROTEIN CPR30-LIKE ISOFORM X1"/>
    <property type="match status" value="1"/>
</dbReference>
<dbReference type="EMBL" id="BQNB010014552">
    <property type="protein sequence ID" value="GJT29558.1"/>
    <property type="molecule type" value="Genomic_DNA"/>
</dbReference>
<comment type="caution">
    <text evidence="2">The sequence shown here is derived from an EMBL/GenBank/DDBJ whole genome shotgun (WGS) entry which is preliminary data.</text>
</comment>
<reference evidence="2" key="1">
    <citation type="journal article" date="2022" name="Int. J. Mol. Sci.">
        <title>Draft Genome of Tanacetum Coccineum: Genomic Comparison of Closely Related Tanacetum-Family Plants.</title>
        <authorList>
            <person name="Yamashiro T."/>
            <person name="Shiraishi A."/>
            <person name="Nakayama K."/>
            <person name="Satake H."/>
        </authorList>
    </citation>
    <scope>NUCLEOTIDE SEQUENCE</scope>
</reference>
<dbReference type="InterPro" id="IPR013187">
    <property type="entry name" value="F-box-assoc_dom_typ3"/>
</dbReference>
<dbReference type="Proteomes" id="UP001151760">
    <property type="component" value="Unassembled WGS sequence"/>
</dbReference>
<evidence type="ECO:0000313" key="3">
    <source>
        <dbReference type="Proteomes" id="UP001151760"/>
    </source>
</evidence>
<sequence>MKGYLEDSIRLQSNLEGLNSSLEFIQSHRKHDLESKKAVARLECSTMVEHQPDPDGELGGYKLKEMVNSLDVQASVKTLLRCKSVCKEWIRLKSCPLNDVLFDNSVNNALKYPFKSSTRSVRIVGSCNGLLCIVVQGTTFIYNPSTRILNRLYCGFNYPYWLLGFGYDVFNDDNKVVAVLDYNKVKIYSLKTGKWKNICDFPYYYLLYVPGIFSNGALHWATCTESSPNMWKIVSLNIAKEAYDEVLLPEYGEGNMHLELGALGQCLCVLCNYFKSHADLWVLKVYGVKDSWTKLASIPLLLRFAGNYVVFDSKNISFTLVKEIDGLYQACTVVESLVPPTFALGICNRLRSSCKRLSSARAVIDL</sequence>
<gene>
    <name evidence="2" type="ORF">Tco_0909833</name>
</gene>
<dbReference type="SUPFAM" id="SSF50965">
    <property type="entry name" value="Galactose oxidase, central domain"/>
    <property type="match status" value="1"/>
</dbReference>
<organism evidence="2 3">
    <name type="scientific">Tanacetum coccineum</name>
    <dbReference type="NCBI Taxonomy" id="301880"/>
    <lineage>
        <taxon>Eukaryota</taxon>
        <taxon>Viridiplantae</taxon>
        <taxon>Streptophyta</taxon>
        <taxon>Embryophyta</taxon>
        <taxon>Tracheophyta</taxon>
        <taxon>Spermatophyta</taxon>
        <taxon>Magnoliopsida</taxon>
        <taxon>eudicotyledons</taxon>
        <taxon>Gunneridae</taxon>
        <taxon>Pentapetalae</taxon>
        <taxon>asterids</taxon>
        <taxon>campanulids</taxon>
        <taxon>Asterales</taxon>
        <taxon>Asteraceae</taxon>
        <taxon>Asteroideae</taxon>
        <taxon>Anthemideae</taxon>
        <taxon>Anthemidinae</taxon>
        <taxon>Tanacetum</taxon>
    </lineage>
</organism>
<accession>A0ABQ5CRK8</accession>
<feature type="domain" description="F-box associated beta-propeller type 3" evidence="1">
    <location>
        <begin position="88"/>
        <end position="295"/>
    </location>
</feature>
<dbReference type="InterPro" id="IPR052361">
    <property type="entry name" value="F-box_domain"/>
</dbReference>
<evidence type="ECO:0000313" key="2">
    <source>
        <dbReference type="EMBL" id="GJT29558.1"/>
    </source>
</evidence>
<reference evidence="2" key="2">
    <citation type="submission" date="2022-01" db="EMBL/GenBank/DDBJ databases">
        <authorList>
            <person name="Yamashiro T."/>
            <person name="Shiraishi A."/>
            <person name="Satake H."/>
            <person name="Nakayama K."/>
        </authorList>
    </citation>
    <scope>NUCLEOTIDE SEQUENCE</scope>
</reference>
<dbReference type="InterPro" id="IPR011043">
    <property type="entry name" value="Gal_Oxase/kelch_b-propeller"/>
</dbReference>
<dbReference type="Pfam" id="PF08268">
    <property type="entry name" value="FBA_3"/>
    <property type="match status" value="1"/>
</dbReference>